<reference evidence="1 2" key="1">
    <citation type="submission" date="2016-08" db="EMBL/GenBank/DDBJ databases">
        <title>A Parts List for Fungal Cellulosomes Revealed by Comparative Genomics.</title>
        <authorList>
            <consortium name="DOE Joint Genome Institute"/>
            <person name="Haitjema C.H."/>
            <person name="Gilmore S.P."/>
            <person name="Henske J.K."/>
            <person name="Solomon K.V."/>
            <person name="De Groot R."/>
            <person name="Kuo A."/>
            <person name="Mondo S.J."/>
            <person name="Salamov A.A."/>
            <person name="Labutti K."/>
            <person name="Zhao Z."/>
            <person name="Chiniquy J."/>
            <person name="Barry K."/>
            <person name="Brewer H.M."/>
            <person name="Purvine S.O."/>
            <person name="Wright A.T."/>
            <person name="Boxma B."/>
            <person name="Van Alen T."/>
            <person name="Hackstein J.H."/>
            <person name="Baker S.E."/>
            <person name="Grigoriev I.V."/>
            <person name="O'Malley M.A."/>
        </authorList>
    </citation>
    <scope>NUCLEOTIDE SEQUENCE [LARGE SCALE GENOMIC DNA]</scope>
    <source>
        <strain evidence="1 2">G1</strain>
    </source>
</reference>
<comment type="caution">
    <text evidence="1">The sequence shown here is derived from an EMBL/GenBank/DDBJ whole genome shotgun (WGS) entry which is preliminary data.</text>
</comment>
<evidence type="ECO:0000313" key="1">
    <source>
        <dbReference type="EMBL" id="ORY58966.1"/>
    </source>
</evidence>
<proteinExistence type="predicted"/>
<dbReference type="AlphaFoldDB" id="A0A1Y2DIJ6"/>
<organism evidence="1 2">
    <name type="scientific">Neocallimastix californiae</name>
    <dbReference type="NCBI Taxonomy" id="1754190"/>
    <lineage>
        <taxon>Eukaryota</taxon>
        <taxon>Fungi</taxon>
        <taxon>Fungi incertae sedis</taxon>
        <taxon>Chytridiomycota</taxon>
        <taxon>Chytridiomycota incertae sedis</taxon>
        <taxon>Neocallimastigomycetes</taxon>
        <taxon>Neocallimastigales</taxon>
        <taxon>Neocallimastigaceae</taxon>
        <taxon>Neocallimastix</taxon>
    </lineage>
</organism>
<accession>A0A1Y2DIJ6</accession>
<sequence>MGLNSINISINNNNYNNYNNTNKFKINKMKIDNNNTEILSQITKELQNVYINNTGLESKIENICIINGDLDKSSINDRENDFINKIGLEMKYIVDTNHNDKEITKIDKVTKISNNCIENPKELNNSKYFIKNIQEKSFLNQKDNVIKLKTFKTKIDKVKNVNITKENKFNISNIDIENNIFAYNTYSEKYISEEEYASDTSYDDFSTSPFKYDSVIGISIPNNSDSCTLNKIASPQPESKFNIGSTIESFNKIADFIYENRRNNNFNESKLINSENNSLKKNDIFIKNYLDQTRYDDKKKVYYHKNNYHKNYITLKSLSNKKINSNDIIDRGCLCSIDSEDTMTDKRNEHTRNINKIPEINNKIDSNKDNISYYNFINNLELDSLNPYNNEPESRNTKEYILTEALDSTDNDEIEKICINNEKYYHNDSCDLNLNKQHIYDNCIFNLSS</sequence>
<keyword evidence="2" id="KW-1185">Reference proteome</keyword>
<dbReference type="OrthoDB" id="2148879at2759"/>
<dbReference type="Proteomes" id="UP000193920">
    <property type="component" value="Unassembled WGS sequence"/>
</dbReference>
<gene>
    <name evidence="1" type="ORF">LY90DRAFT_668930</name>
</gene>
<protein>
    <submittedName>
        <fullName evidence="1">Uncharacterized protein</fullName>
    </submittedName>
</protein>
<evidence type="ECO:0000313" key="2">
    <source>
        <dbReference type="Proteomes" id="UP000193920"/>
    </source>
</evidence>
<name>A0A1Y2DIJ6_9FUNG</name>
<dbReference type="EMBL" id="MCOG01000065">
    <property type="protein sequence ID" value="ORY58966.1"/>
    <property type="molecule type" value="Genomic_DNA"/>
</dbReference>